<dbReference type="GO" id="GO:0008194">
    <property type="term" value="F:UDP-glycosyltransferase activity"/>
    <property type="evidence" value="ECO:0007669"/>
    <property type="project" value="InterPro"/>
</dbReference>
<dbReference type="CDD" id="cd03784">
    <property type="entry name" value="GT1_Gtf-like"/>
    <property type="match status" value="1"/>
</dbReference>
<evidence type="ECO:0000256" key="5">
    <source>
        <dbReference type="SAM" id="SignalP"/>
    </source>
</evidence>
<evidence type="ECO:0000256" key="1">
    <source>
        <dbReference type="ARBA" id="ARBA00009995"/>
    </source>
</evidence>
<dbReference type="InterPro" id="IPR002213">
    <property type="entry name" value="UDP_glucos_trans"/>
</dbReference>
<dbReference type="PANTHER" id="PTHR48043:SF145">
    <property type="entry name" value="FI06409P-RELATED"/>
    <property type="match status" value="1"/>
</dbReference>
<keyword evidence="3" id="KW-0808">Transferase</keyword>
<keyword evidence="6" id="KW-1185">Reference proteome</keyword>
<evidence type="ECO:0000256" key="4">
    <source>
        <dbReference type="SAM" id="Phobius"/>
    </source>
</evidence>
<reference evidence="7" key="1">
    <citation type="submission" date="2025-08" db="UniProtKB">
        <authorList>
            <consortium name="RefSeq"/>
        </authorList>
    </citation>
    <scope>IDENTIFICATION</scope>
    <source>
        <tissue evidence="7">Gonads</tissue>
    </source>
</reference>
<dbReference type="GeneID" id="106152836"/>
<evidence type="ECO:0000313" key="6">
    <source>
        <dbReference type="Proteomes" id="UP000085678"/>
    </source>
</evidence>
<dbReference type="AlphaFoldDB" id="A0A1S3H7P5"/>
<dbReference type="Pfam" id="PF00201">
    <property type="entry name" value="UDPGT"/>
    <property type="match status" value="1"/>
</dbReference>
<name>A0A1S3H7P5_LINAN</name>
<dbReference type="PANTHER" id="PTHR48043">
    <property type="entry name" value="EG:EG0003.4 PROTEIN-RELATED"/>
    <property type="match status" value="1"/>
</dbReference>
<dbReference type="OrthoDB" id="6280089at2759"/>
<evidence type="ECO:0000256" key="2">
    <source>
        <dbReference type="ARBA" id="ARBA00022676"/>
    </source>
</evidence>
<keyword evidence="4" id="KW-0812">Transmembrane</keyword>
<feature type="transmembrane region" description="Helical" evidence="4">
    <location>
        <begin position="481"/>
        <end position="513"/>
    </location>
</feature>
<evidence type="ECO:0000313" key="7">
    <source>
        <dbReference type="RefSeq" id="XP_013382028.1"/>
    </source>
</evidence>
<protein>
    <submittedName>
        <fullName evidence="7">UDP-glucuronosyltransferase 2C1-like</fullName>
    </submittedName>
</protein>
<dbReference type="STRING" id="7574.A0A1S3H7P5"/>
<keyword evidence="2" id="KW-0328">Glycosyltransferase</keyword>
<keyword evidence="4" id="KW-0472">Membrane</keyword>
<dbReference type="InterPro" id="IPR050271">
    <property type="entry name" value="UDP-glycosyltransferase"/>
</dbReference>
<proteinExistence type="inferred from homology"/>
<dbReference type="RefSeq" id="XP_013382028.1">
    <property type="nucleotide sequence ID" value="XM_013526574.1"/>
</dbReference>
<accession>A0A1S3H7P5</accession>
<dbReference type="InParanoid" id="A0A1S3H7P5"/>
<keyword evidence="5" id="KW-0732">Signal</keyword>
<comment type="similarity">
    <text evidence="1">Belongs to the UDP-glycosyltransferase family.</text>
</comment>
<feature type="signal peptide" evidence="5">
    <location>
        <begin position="1"/>
        <end position="18"/>
    </location>
</feature>
<keyword evidence="4" id="KW-1133">Transmembrane helix</keyword>
<sequence>MLSVIATLILIVPQFIDGHTIGAIIYPGKGQFVKAQNLLKELKARGNEVYIIVGDNVEIEDLHDPEINLLQFKSRETHGYFEAADWQRGHTLSVLSQSPGVKQTGIFDMVNTFSNLTEHLFNYTEDMLKDEALYRHLEDVLTMDLMLMYGYPFWPSAYVFPYRHGIPYVTLTTTQLHLYAGVPVSIMPSYVPNQGFKWSSKMNFFERVFNFCLQTILPAIVLPDIPKQFCEEHVRNKQPRTFKEFLRGSELWLLTGNNFVMEDPLPSLPNVVFMGGMDTRPAKALPDDWDNFMNQAPYGVIIVSFGSISFQLTNEIYKKFYMAFRGIPYRVVWKYKGDLPLRDVPNDIRLEEWIPQNDLLGHWNTKLFIGHGGNEGQYECMYHGIPMINFPVYGDEIHNAERVQSKGFGLTMDIATFTPEELIDNIDEMMSNDSYRAAIKTASAIFRDFPLTPQQTAAYWIEHVTKFGSSHLHSVAEYLPWYQYFMLDVIGFLFAVAFIVCFVISNFVFYYYYKYCARRTLYMPLSPDKKNN</sequence>
<feature type="chain" id="PRO_5010240912" evidence="5">
    <location>
        <begin position="19"/>
        <end position="532"/>
    </location>
</feature>
<dbReference type="Proteomes" id="UP000085678">
    <property type="component" value="Unplaced"/>
</dbReference>
<dbReference type="KEGG" id="lak:106152836"/>
<evidence type="ECO:0000256" key="3">
    <source>
        <dbReference type="ARBA" id="ARBA00022679"/>
    </source>
</evidence>
<organism evidence="6 7">
    <name type="scientific">Lingula anatina</name>
    <name type="common">Brachiopod</name>
    <name type="synonym">Lingula unguis</name>
    <dbReference type="NCBI Taxonomy" id="7574"/>
    <lineage>
        <taxon>Eukaryota</taxon>
        <taxon>Metazoa</taxon>
        <taxon>Spiralia</taxon>
        <taxon>Lophotrochozoa</taxon>
        <taxon>Brachiopoda</taxon>
        <taxon>Linguliformea</taxon>
        <taxon>Lingulata</taxon>
        <taxon>Lingulida</taxon>
        <taxon>Linguloidea</taxon>
        <taxon>Lingulidae</taxon>
        <taxon>Lingula</taxon>
    </lineage>
</organism>
<gene>
    <name evidence="7" type="primary">LOC106152836</name>
</gene>
<dbReference type="FunCoup" id="A0A1S3H7P5">
    <property type="interactions" value="678"/>
</dbReference>
<dbReference type="SUPFAM" id="SSF53756">
    <property type="entry name" value="UDP-Glycosyltransferase/glycogen phosphorylase"/>
    <property type="match status" value="1"/>
</dbReference>
<dbReference type="Gene3D" id="3.40.50.2000">
    <property type="entry name" value="Glycogen Phosphorylase B"/>
    <property type="match status" value="1"/>
</dbReference>
<dbReference type="FunFam" id="3.40.50.2000:FF:000050">
    <property type="entry name" value="UDP-glucuronosyltransferase"/>
    <property type="match status" value="1"/>
</dbReference>